<evidence type="ECO:0000313" key="8">
    <source>
        <dbReference type="Proteomes" id="UP000499080"/>
    </source>
</evidence>
<proteinExistence type="predicted"/>
<comment type="caution">
    <text evidence="7">The sequence shown here is derived from an EMBL/GenBank/DDBJ whole genome shotgun (WGS) entry which is preliminary data.</text>
</comment>
<evidence type="ECO:0000256" key="1">
    <source>
        <dbReference type="ARBA" id="ARBA00022723"/>
    </source>
</evidence>
<dbReference type="GO" id="GO:0008270">
    <property type="term" value="F:zinc ion binding"/>
    <property type="evidence" value="ECO:0007669"/>
    <property type="project" value="UniProtKB-KW"/>
</dbReference>
<evidence type="ECO:0000256" key="4">
    <source>
        <dbReference type="PROSITE-ProRule" id="PRU00027"/>
    </source>
</evidence>
<dbReference type="Proteomes" id="UP000499080">
    <property type="component" value="Unassembled WGS sequence"/>
</dbReference>
<dbReference type="EMBL" id="BGPR01000118">
    <property type="protein sequence ID" value="GBL96265.1"/>
    <property type="molecule type" value="Genomic_DNA"/>
</dbReference>
<protein>
    <recommendedName>
        <fullName evidence="6">BED-type domain-containing protein</fullName>
    </recommendedName>
</protein>
<organism evidence="7 8">
    <name type="scientific">Araneus ventricosus</name>
    <name type="common">Orbweaver spider</name>
    <name type="synonym">Epeira ventricosa</name>
    <dbReference type="NCBI Taxonomy" id="182803"/>
    <lineage>
        <taxon>Eukaryota</taxon>
        <taxon>Metazoa</taxon>
        <taxon>Ecdysozoa</taxon>
        <taxon>Arthropoda</taxon>
        <taxon>Chelicerata</taxon>
        <taxon>Arachnida</taxon>
        <taxon>Araneae</taxon>
        <taxon>Araneomorphae</taxon>
        <taxon>Entelegynae</taxon>
        <taxon>Araneoidea</taxon>
        <taxon>Araneidae</taxon>
        <taxon>Araneus</taxon>
    </lineage>
</organism>
<keyword evidence="1" id="KW-0479">Metal-binding</keyword>
<reference evidence="7 8" key="1">
    <citation type="journal article" date="2019" name="Sci. Rep.">
        <title>Orb-weaving spider Araneus ventricosus genome elucidates the spidroin gene catalogue.</title>
        <authorList>
            <person name="Kono N."/>
            <person name="Nakamura H."/>
            <person name="Ohtoshi R."/>
            <person name="Moran D.A.P."/>
            <person name="Shinohara A."/>
            <person name="Yoshida Y."/>
            <person name="Fujiwara M."/>
            <person name="Mori M."/>
            <person name="Tomita M."/>
            <person name="Arakawa K."/>
        </authorList>
    </citation>
    <scope>NUCLEOTIDE SEQUENCE [LARGE SCALE GENOMIC DNA]</scope>
</reference>
<keyword evidence="8" id="KW-1185">Reference proteome</keyword>
<dbReference type="SUPFAM" id="SSF57667">
    <property type="entry name" value="beta-beta-alpha zinc fingers"/>
    <property type="match status" value="1"/>
</dbReference>
<dbReference type="SMART" id="SM00614">
    <property type="entry name" value="ZnF_BED"/>
    <property type="match status" value="1"/>
</dbReference>
<feature type="region of interest" description="Disordered" evidence="5">
    <location>
        <begin position="71"/>
        <end position="104"/>
    </location>
</feature>
<evidence type="ECO:0000256" key="2">
    <source>
        <dbReference type="ARBA" id="ARBA00022771"/>
    </source>
</evidence>
<dbReference type="PROSITE" id="PS50808">
    <property type="entry name" value="ZF_BED"/>
    <property type="match status" value="1"/>
</dbReference>
<dbReference type="GO" id="GO:0003677">
    <property type="term" value="F:DNA binding"/>
    <property type="evidence" value="ECO:0007669"/>
    <property type="project" value="InterPro"/>
</dbReference>
<evidence type="ECO:0000259" key="6">
    <source>
        <dbReference type="PROSITE" id="PS50808"/>
    </source>
</evidence>
<dbReference type="InterPro" id="IPR036236">
    <property type="entry name" value="Znf_C2H2_sf"/>
</dbReference>
<feature type="domain" description="BED-type" evidence="6">
    <location>
        <begin position="5"/>
        <end position="57"/>
    </location>
</feature>
<dbReference type="InterPro" id="IPR003656">
    <property type="entry name" value="Znf_BED"/>
</dbReference>
<accession>A0A4Y2BXQ9</accession>
<feature type="compositionally biased region" description="Low complexity" evidence="5">
    <location>
        <begin position="73"/>
        <end position="92"/>
    </location>
</feature>
<evidence type="ECO:0000313" key="7">
    <source>
        <dbReference type="EMBL" id="GBL96265.1"/>
    </source>
</evidence>
<keyword evidence="2 4" id="KW-0863">Zinc-finger</keyword>
<gene>
    <name evidence="7" type="ORF">AVEN_118794_1</name>
</gene>
<dbReference type="AlphaFoldDB" id="A0A4Y2BXQ9"/>
<sequence>MKSVRRTSPMWSHFEDFTQDRKAKCKYCVCSVNYSGGSSGNLLHHMKTKHITIPVDIQRESVPDDISVVGENAAAKSTSPLPSTSSSEASSSNNVKKFPGHLRT</sequence>
<evidence type="ECO:0000256" key="3">
    <source>
        <dbReference type="ARBA" id="ARBA00022833"/>
    </source>
</evidence>
<dbReference type="Pfam" id="PF02892">
    <property type="entry name" value="zf-BED"/>
    <property type="match status" value="1"/>
</dbReference>
<keyword evidence="3" id="KW-0862">Zinc</keyword>
<name>A0A4Y2BXQ9_ARAVE</name>
<evidence type="ECO:0000256" key="5">
    <source>
        <dbReference type="SAM" id="MobiDB-lite"/>
    </source>
</evidence>
<dbReference type="OrthoDB" id="1607513at2759"/>